<keyword evidence="3" id="KW-1185">Reference proteome</keyword>
<keyword evidence="1" id="KW-1133">Transmembrane helix</keyword>
<keyword evidence="1" id="KW-0812">Transmembrane</keyword>
<comment type="caution">
    <text evidence="2">The sequence shown here is derived from an EMBL/GenBank/DDBJ whole genome shotgun (WGS) entry which is preliminary data.</text>
</comment>
<reference evidence="2" key="1">
    <citation type="submission" date="2017-12" db="EMBL/GenBank/DDBJ databases">
        <title>Sequencing the genomes of 1000 Actinobacteria strains.</title>
        <authorList>
            <person name="Klenk H.-P."/>
        </authorList>
    </citation>
    <scope>NUCLEOTIDE SEQUENCE [LARGE SCALE GENOMIC DNA]</scope>
    <source>
        <strain evidence="2">DSM 44228</strain>
    </source>
</reference>
<organism evidence="2 3">
    <name type="scientific">Saccharopolyspora spinosa</name>
    <dbReference type="NCBI Taxonomy" id="60894"/>
    <lineage>
        <taxon>Bacteria</taxon>
        <taxon>Bacillati</taxon>
        <taxon>Actinomycetota</taxon>
        <taxon>Actinomycetes</taxon>
        <taxon>Pseudonocardiales</taxon>
        <taxon>Pseudonocardiaceae</taxon>
        <taxon>Saccharopolyspora</taxon>
    </lineage>
</organism>
<gene>
    <name evidence="2" type="ORF">A8926_5906</name>
</gene>
<protein>
    <submittedName>
        <fullName evidence="2">Uncharacterized protein</fullName>
    </submittedName>
</protein>
<evidence type="ECO:0000313" key="3">
    <source>
        <dbReference type="Proteomes" id="UP000233786"/>
    </source>
</evidence>
<evidence type="ECO:0000313" key="2">
    <source>
        <dbReference type="EMBL" id="PKW17881.1"/>
    </source>
</evidence>
<sequence>MDTSSADVDRLLRVLAVRTLALAFIAGIVGEEILAMLFAIAGVGLLMAPIGAGAAHRRDVN</sequence>
<dbReference type="RefSeq" id="WP_010311925.1">
    <property type="nucleotide sequence ID" value="NZ_CP061007.1"/>
</dbReference>
<dbReference type="EMBL" id="PJNB01000001">
    <property type="protein sequence ID" value="PKW17881.1"/>
    <property type="molecule type" value="Genomic_DNA"/>
</dbReference>
<dbReference type="AlphaFoldDB" id="A0A2N3Y4X3"/>
<name>A0A2N3Y4X3_SACSN</name>
<feature type="transmembrane region" description="Helical" evidence="1">
    <location>
        <begin position="12"/>
        <end position="29"/>
    </location>
</feature>
<evidence type="ECO:0000256" key="1">
    <source>
        <dbReference type="SAM" id="Phobius"/>
    </source>
</evidence>
<proteinExistence type="predicted"/>
<keyword evidence="1" id="KW-0472">Membrane</keyword>
<dbReference type="Proteomes" id="UP000233786">
    <property type="component" value="Unassembled WGS sequence"/>
</dbReference>
<feature type="transmembrane region" description="Helical" evidence="1">
    <location>
        <begin position="35"/>
        <end position="55"/>
    </location>
</feature>
<accession>A0A2N3Y4X3</accession>